<dbReference type="RefSeq" id="WP_150149924.1">
    <property type="nucleotide sequence ID" value="NZ_QSND01000007.1"/>
</dbReference>
<reference evidence="1 2" key="1">
    <citation type="submission" date="2018-08" db="EMBL/GenBank/DDBJ databases">
        <title>Bacillus phenotypic plasticity.</title>
        <authorList>
            <person name="Hurtado E."/>
        </authorList>
    </citation>
    <scope>NUCLEOTIDE SEQUENCE [LARGE SCALE GENOMIC DNA]</scope>
    <source>
        <strain evidence="1 2">427</strain>
    </source>
</reference>
<evidence type="ECO:0000313" key="2">
    <source>
        <dbReference type="Proteomes" id="UP000324326"/>
    </source>
</evidence>
<gene>
    <name evidence="1" type="ORF">DX927_22825</name>
</gene>
<dbReference type="Proteomes" id="UP000324326">
    <property type="component" value="Unassembled WGS sequence"/>
</dbReference>
<dbReference type="AlphaFoldDB" id="A0A5M8RHM4"/>
<dbReference type="EMBL" id="QSND01000007">
    <property type="protein sequence ID" value="KAA6446890.1"/>
    <property type="molecule type" value="Genomic_DNA"/>
</dbReference>
<proteinExistence type="predicted"/>
<sequence>MNKSIYNEVYSYTDKKLKAHFQDNREFTHKFAVMSNFYMSRFQKFSGRDKETFEDKLFDMFKSQFFTGYFLIREFLSYEDNKFEDQFLTQPIGYLTKEVPGLIKEITGDNYETALHGKILNNVLSWAIQRYEDVRSIILDTAHEIAYLGALQAILDEKEIKSLETVQNSVEGILGTLNDALFLKPSYFAHVIELNESAENWNIYSWGDEDKLGEITVLKLIGDGRPHFSINIRLKDVFDEDELKDLIQTLSAQLMDRHTVEYEQLTIHLSEIRDFYLLS</sequence>
<accession>A0A5M8RHM4</accession>
<name>A0A5M8RHM4_9BACI</name>
<organism evidence="1 2">
    <name type="scientific">Bacillus swezeyi</name>
    <dbReference type="NCBI Taxonomy" id="1925020"/>
    <lineage>
        <taxon>Bacteria</taxon>
        <taxon>Bacillati</taxon>
        <taxon>Bacillota</taxon>
        <taxon>Bacilli</taxon>
        <taxon>Bacillales</taxon>
        <taxon>Bacillaceae</taxon>
        <taxon>Bacillus</taxon>
    </lineage>
</organism>
<evidence type="ECO:0000313" key="1">
    <source>
        <dbReference type="EMBL" id="KAA6446890.1"/>
    </source>
</evidence>
<protein>
    <submittedName>
        <fullName evidence="1">Uncharacterized protein</fullName>
    </submittedName>
</protein>
<comment type="caution">
    <text evidence="1">The sequence shown here is derived from an EMBL/GenBank/DDBJ whole genome shotgun (WGS) entry which is preliminary data.</text>
</comment>